<feature type="region of interest" description="Disordered" evidence="1">
    <location>
        <begin position="402"/>
        <end position="483"/>
    </location>
</feature>
<evidence type="ECO:0000313" key="2">
    <source>
        <dbReference type="EMBL" id="KAA1106863.1"/>
    </source>
</evidence>
<feature type="region of interest" description="Disordered" evidence="1">
    <location>
        <begin position="268"/>
        <end position="353"/>
    </location>
</feature>
<feature type="compositionally biased region" description="Basic and acidic residues" evidence="1">
    <location>
        <begin position="402"/>
        <end position="418"/>
    </location>
</feature>
<feature type="region of interest" description="Disordered" evidence="1">
    <location>
        <begin position="147"/>
        <end position="194"/>
    </location>
</feature>
<feature type="compositionally biased region" description="Polar residues" evidence="1">
    <location>
        <begin position="466"/>
        <end position="477"/>
    </location>
</feature>
<reference evidence="2 3" key="1">
    <citation type="submission" date="2019-05" db="EMBL/GenBank/DDBJ databases">
        <title>Emergence of the Ug99 lineage of the wheat stem rust pathogen through somatic hybridization.</title>
        <authorList>
            <person name="Li F."/>
            <person name="Upadhyaya N.M."/>
            <person name="Sperschneider J."/>
            <person name="Matny O."/>
            <person name="Nguyen-Phuc H."/>
            <person name="Mago R."/>
            <person name="Raley C."/>
            <person name="Miller M.E."/>
            <person name="Silverstein K.A.T."/>
            <person name="Henningsen E."/>
            <person name="Hirsch C.D."/>
            <person name="Visser B."/>
            <person name="Pretorius Z.A."/>
            <person name="Steffenson B.J."/>
            <person name="Schwessinger B."/>
            <person name="Dodds P.N."/>
            <person name="Figueroa M."/>
        </authorList>
    </citation>
    <scope>NUCLEOTIDE SEQUENCE [LARGE SCALE GENOMIC DNA]</scope>
    <source>
        <strain evidence="2 3">Ug99</strain>
    </source>
</reference>
<dbReference type="Proteomes" id="UP000325313">
    <property type="component" value="Unassembled WGS sequence"/>
</dbReference>
<protein>
    <submittedName>
        <fullName evidence="2">Uncharacterized protein</fullName>
    </submittedName>
</protein>
<evidence type="ECO:0000313" key="3">
    <source>
        <dbReference type="Proteomes" id="UP000325313"/>
    </source>
</evidence>
<accession>A0A5B0Q1A0</accession>
<feature type="compositionally biased region" description="Polar residues" evidence="1">
    <location>
        <begin position="282"/>
        <end position="292"/>
    </location>
</feature>
<gene>
    <name evidence="2" type="ORF">PGTUg99_022024</name>
</gene>
<evidence type="ECO:0000256" key="1">
    <source>
        <dbReference type="SAM" id="MobiDB-lite"/>
    </source>
</evidence>
<feature type="compositionally biased region" description="Polar residues" evidence="1">
    <location>
        <begin position="321"/>
        <end position="336"/>
    </location>
</feature>
<name>A0A5B0Q1A0_PUCGR</name>
<sequence>MPRAFSSKPAPTYYPPMESDSERLWFTLSSRIAKQEEQIIHTLIPHRDAAPWLPVTDYQATQEELAAGYPKDPSIIAPKWITLTEHHQPAALSASYTAELPPLSSHNAGNTLPAPPLSNMSDSDKILQLLQQMTAVQHQAFSYLARPPEKQAGASSSSTHLVPAQSASFSHHVGSPQNQAGASSSSPPPHHTQFAATTVPNLSKVSPSGLSTPLMFSPLVLNYPNINVFTFVPTDATAGTCPAIPSIAVLPPQASSAVDLQHLPMSSRPIASPKQLRPHQSADVTGSNYQDSIENKPKPPSEPIIKNQKMTVLPESLDNPDLSTQPDTRRSNAQKQSPPELSESPNNPGLSIRHDAAHSTTKIYPQVALNSQASEYTAGQQSDEMGLSAASKVRHDLIKAHAERLKAQPNNRKDDRGRSTPRTNDAPPIPSQKMEPPKPSAPTTATGANNPPKISPAETGPLKPSTLATIPSGSNDTPELPTETHASVMLGLSAAMANFVVEGKKFKEELPKSN</sequence>
<feature type="compositionally biased region" description="Low complexity" evidence="1">
    <location>
        <begin position="174"/>
        <end position="185"/>
    </location>
</feature>
<feature type="compositionally biased region" description="Polar residues" evidence="1">
    <location>
        <begin position="153"/>
        <end position="169"/>
    </location>
</feature>
<proteinExistence type="predicted"/>
<feature type="compositionally biased region" description="Low complexity" evidence="1">
    <location>
        <begin position="337"/>
        <end position="348"/>
    </location>
</feature>
<dbReference type="AlphaFoldDB" id="A0A5B0Q1A0"/>
<dbReference type="EMBL" id="VDEP01000309">
    <property type="protein sequence ID" value="KAA1106863.1"/>
    <property type="molecule type" value="Genomic_DNA"/>
</dbReference>
<organism evidence="2 3">
    <name type="scientific">Puccinia graminis f. sp. tritici</name>
    <dbReference type="NCBI Taxonomy" id="56615"/>
    <lineage>
        <taxon>Eukaryota</taxon>
        <taxon>Fungi</taxon>
        <taxon>Dikarya</taxon>
        <taxon>Basidiomycota</taxon>
        <taxon>Pucciniomycotina</taxon>
        <taxon>Pucciniomycetes</taxon>
        <taxon>Pucciniales</taxon>
        <taxon>Pucciniaceae</taxon>
        <taxon>Puccinia</taxon>
    </lineage>
</organism>
<comment type="caution">
    <text evidence="2">The sequence shown here is derived from an EMBL/GenBank/DDBJ whole genome shotgun (WGS) entry which is preliminary data.</text>
</comment>